<evidence type="ECO:0000256" key="2">
    <source>
        <dbReference type="SAM" id="Phobius"/>
    </source>
</evidence>
<evidence type="ECO:0000313" key="3">
    <source>
        <dbReference type="EMBL" id="SDC30898.1"/>
    </source>
</evidence>
<accession>A0A1G6KJ97</accession>
<name>A0A1G6KJ97_9PROT</name>
<gene>
    <name evidence="3" type="ORF">SAMN04487779_1001535</name>
</gene>
<reference evidence="3 4" key="1">
    <citation type="submission" date="2016-10" db="EMBL/GenBank/DDBJ databases">
        <authorList>
            <person name="de Groot N.N."/>
        </authorList>
    </citation>
    <scope>NUCLEOTIDE SEQUENCE [LARGE SCALE GENOMIC DNA]</scope>
    <source>
        <strain evidence="3 4">CPCC 100156</strain>
    </source>
</reference>
<sequence>MAERNATPAPSPLATAPRSPLPLTTPLVWAWGGVLLTVTTWLTAIIALFRSIGGLFS</sequence>
<feature type="transmembrane region" description="Helical" evidence="2">
    <location>
        <begin position="28"/>
        <end position="49"/>
    </location>
</feature>
<feature type="region of interest" description="Disordered" evidence="1">
    <location>
        <begin position="1"/>
        <end position="20"/>
    </location>
</feature>
<dbReference type="STRING" id="938405.SAMN02927895_00725"/>
<evidence type="ECO:0000256" key="1">
    <source>
        <dbReference type="SAM" id="MobiDB-lite"/>
    </source>
</evidence>
<evidence type="ECO:0000313" key="4">
    <source>
        <dbReference type="Proteomes" id="UP000198925"/>
    </source>
</evidence>
<keyword evidence="2" id="KW-0472">Membrane</keyword>
<organism evidence="3 4">
    <name type="scientific">Belnapia rosea</name>
    <dbReference type="NCBI Taxonomy" id="938405"/>
    <lineage>
        <taxon>Bacteria</taxon>
        <taxon>Pseudomonadati</taxon>
        <taxon>Pseudomonadota</taxon>
        <taxon>Alphaproteobacteria</taxon>
        <taxon>Acetobacterales</taxon>
        <taxon>Roseomonadaceae</taxon>
        <taxon>Belnapia</taxon>
    </lineage>
</organism>
<dbReference type="EMBL" id="FMZX01000001">
    <property type="protein sequence ID" value="SDC30898.1"/>
    <property type="molecule type" value="Genomic_DNA"/>
</dbReference>
<proteinExistence type="predicted"/>
<dbReference type="AlphaFoldDB" id="A0A1G6KJ97"/>
<dbReference type="Proteomes" id="UP000198925">
    <property type="component" value="Unassembled WGS sequence"/>
</dbReference>
<dbReference type="RefSeq" id="WP_176849344.1">
    <property type="nucleotide sequence ID" value="NZ_FMXZ01000001.1"/>
</dbReference>
<keyword evidence="4" id="KW-1185">Reference proteome</keyword>
<protein>
    <submittedName>
        <fullName evidence="3">Uncharacterized protein</fullName>
    </submittedName>
</protein>
<keyword evidence="2" id="KW-1133">Transmembrane helix</keyword>
<keyword evidence="2" id="KW-0812">Transmembrane</keyword>